<proteinExistence type="predicted"/>
<reference evidence="1" key="1">
    <citation type="submission" date="2016-01" db="EMBL/GenBank/DDBJ databases">
        <title>Reference transcriptome for the parasite Schistocephalus solidus: insights into the molecular evolution of parasitism.</title>
        <authorList>
            <person name="Hebert F.O."/>
            <person name="Grambauer S."/>
            <person name="Barber I."/>
            <person name="Landry C.R."/>
            <person name="Aubin-Horth N."/>
        </authorList>
    </citation>
    <scope>NUCLEOTIDE SEQUENCE</scope>
</reference>
<evidence type="ECO:0000313" key="1">
    <source>
        <dbReference type="EMBL" id="JAP46637.1"/>
    </source>
</evidence>
<organism evidence="1">
    <name type="scientific">Schistocephalus solidus</name>
    <name type="common">Tapeworm</name>
    <dbReference type="NCBI Taxonomy" id="70667"/>
    <lineage>
        <taxon>Eukaryota</taxon>
        <taxon>Metazoa</taxon>
        <taxon>Spiralia</taxon>
        <taxon>Lophotrochozoa</taxon>
        <taxon>Platyhelminthes</taxon>
        <taxon>Cestoda</taxon>
        <taxon>Eucestoda</taxon>
        <taxon>Diphyllobothriidea</taxon>
        <taxon>Diphyllobothriidae</taxon>
        <taxon>Schistocephalus</taxon>
    </lineage>
</organism>
<gene>
    <name evidence="1" type="ORF">TR140340</name>
</gene>
<protein>
    <submittedName>
        <fullName evidence="1">Uncharacterized protein</fullName>
    </submittedName>
</protein>
<accession>A0A0X3P9M3</accession>
<dbReference type="EMBL" id="GEEE01016588">
    <property type="protein sequence ID" value="JAP46637.1"/>
    <property type="molecule type" value="Transcribed_RNA"/>
</dbReference>
<dbReference type="AlphaFoldDB" id="A0A0X3P9M3"/>
<name>A0A0X3P9M3_SCHSO</name>
<sequence length="126" mass="13781">MSYSSTLPKGQAELSFPFLILFSLVLFVSSNWSSLGARDWMDSCSSLFSHSLVDPCILPPPCSYRPTLSLSYVAEILGFYSTTECSDFLVKEMSIPSSLVEGVEKLDCKEIWSQICQAGATEASAT</sequence>